<dbReference type="EMBL" id="CAXIEN010000034">
    <property type="protein sequence ID" value="CAL1268496.1"/>
    <property type="molecule type" value="Genomic_DNA"/>
</dbReference>
<dbReference type="AlphaFoldDB" id="A0AAV1ZDS4"/>
<proteinExistence type="predicted"/>
<reference evidence="1 2" key="1">
    <citation type="submission" date="2024-04" db="EMBL/GenBank/DDBJ databases">
        <authorList>
            <person name="Rising A."/>
            <person name="Reimegard J."/>
            <person name="Sonavane S."/>
            <person name="Akerstrom W."/>
            <person name="Nylinder S."/>
            <person name="Hedman E."/>
            <person name="Kallberg Y."/>
        </authorList>
    </citation>
    <scope>NUCLEOTIDE SEQUENCE [LARGE SCALE GENOMIC DNA]</scope>
</reference>
<gene>
    <name evidence="1" type="ORF">LARSCL_LOCUS4197</name>
</gene>
<sequence>WIQEYNINESFTDASLKIQDMIICIYRPYGYSVI</sequence>
<name>A0AAV1ZDS4_9ARAC</name>
<evidence type="ECO:0000313" key="1">
    <source>
        <dbReference type="EMBL" id="CAL1268496.1"/>
    </source>
</evidence>
<organism evidence="1 2">
    <name type="scientific">Larinioides sclopetarius</name>
    <dbReference type="NCBI Taxonomy" id="280406"/>
    <lineage>
        <taxon>Eukaryota</taxon>
        <taxon>Metazoa</taxon>
        <taxon>Ecdysozoa</taxon>
        <taxon>Arthropoda</taxon>
        <taxon>Chelicerata</taxon>
        <taxon>Arachnida</taxon>
        <taxon>Araneae</taxon>
        <taxon>Araneomorphae</taxon>
        <taxon>Entelegynae</taxon>
        <taxon>Araneoidea</taxon>
        <taxon>Araneidae</taxon>
        <taxon>Larinioides</taxon>
    </lineage>
</organism>
<keyword evidence="2" id="KW-1185">Reference proteome</keyword>
<dbReference type="Proteomes" id="UP001497382">
    <property type="component" value="Unassembled WGS sequence"/>
</dbReference>
<comment type="caution">
    <text evidence="1">The sequence shown here is derived from an EMBL/GenBank/DDBJ whole genome shotgun (WGS) entry which is preliminary data.</text>
</comment>
<evidence type="ECO:0000313" key="2">
    <source>
        <dbReference type="Proteomes" id="UP001497382"/>
    </source>
</evidence>
<protein>
    <submittedName>
        <fullName evidence="1">Uncharacterized protein</fullName>
    </submittedName>
</protein>
<accession>A0AAV1ZDS4</accession>
<feature type="non-terminal residue" evidence="1">
    <location>
        <position position="1"/>
    </location>
</feature>